<dbReference type="SUPFAM" id="SSF56935">
    <property type="entry name" value="Porins"/>
    <property type="match status" value="1"/>
</dbReference>
<dbReference type="Proteomes" id="UP000319908">
    <property type="component" value="Unassembled WGS sequence"/>
</dbReference>
<name>A0A5C6BT43_9BACT</name>
<dbReference type="Pfam" id="PF13557">
    <property type="entry name" value="Phenol_MetA_deg"/>
    <property type="match status" value="1"/>
</dbReference>
<gene>
    <name evidence="2" type="ORF">Poly21_25880</name>
</gene>
<evidence type="ECO:0000313" key="2">
    <source>
        <dbReference type="EMBL" id="TWU15393.1"/>
    </source>
</evidence>
<evidence type="ECO:0000313" key="3">
    <source>
        <dbReference type="Proteomes" id="UP000319908"/>
    </source>
</evidence>
<dbReference type="AlphaFoldDB" id="A0A5C6BT43"/>
<reference evidence="2 3" key="1">
    <citation type="journal article" date="2020" name="Antonie Van Leeuwenhoek">
        <title>Rhodopirellula heiligendammensis sp. nov., Rhodopirellula pilleata sp. nov., and Rhodopirellula solitaria sp. nov. isolated from natural or artificial marine surfaces in Northern Germany and California, USA, and emended description of the genus Rhodopirellula.</title>
        <authorList>
            <person name="Kallscheuer N."/>
            <person name="Wiegand S."/>
            <person name="Jogler M."/>
            <person name="Boedeker C."/>
            <person name="Peeters S.H."/>
            <person name="Rast P."/>
            <person name="Heuer A."/>
            <person name="Jetten M.S.M."/>
            <person name="Rohde M."/>
            <person name="Jogler C."/>
        </authorList>
    </citation>
    <scope>NUCLEOTIDE SEQUENCE [LARGE SCALE GENOMIC DNA]</scope>
    <source>
        <strain evidence="2 3">Poly21</strain>
    </source>
</reference>
<feature type="signal peptide" evidence="1">
    <location>
        <begin position="1"/>
        <end position="24"/>
    </location>
</feature>
<keyword evidence="1" id="KW-0732">Signal</keyword>
<protein>
    <recommendedName>
        <fullName evidence="4">MetA-pathway of phenol degradation</fullName>
    </recommendedName>
</protein>
<accession>A0A5C6BT43</accession>
<dbReference type="RefSeq" id="WP_302118752.1">
    <property type="nucleotide sequence ID" value="NZ_SJPU01000002.1"/>
</dbReference>
<evidence type="ECO:0000256" key="1">
    <source>
        <dbReference type="SAM" id="SignalP"/>
    </source>
</evidence>
<comment type="caution">
    <text evidence="2">The sequence shown here is derived from an EMBL/GenBank/DDBJ whole genome shotgun (WGS) entry which is preliminary data.</text>
</comment>
<evidence type="ECO:0008006" key="4">
    <source>
        <dbReference type="Google" id="ProtNLM"/>
    </source>
</evidence>
<organism evidence="2 3">
    <name type="scientific">Allorhodopirellula heiligendammensis</name>
    <dbReference type="NCBI Taxonomy" id="2714739"/>
    <lineage>
        <taxon>Bacteria</taxon>
        <taxon>Pseudomonadati</taxon>
        <taxon>Planctomycetota</taxon>
        <taxon>Planctomycetia</taxon>
        <taxon>Pirellulales</taxon>
        <taxon>Pirellulaceae</taxon>
        <taxon>Allorhodopirellula</taxon>
    </lineage>
</organism>
<dbReference type="EMBL" id="SJPU01000002">
    <property type="protein sequence ID" value="TWU15393.1"/>
    <property type="molecule type" value="Genomic_DNA"/>
</dbReference>
<keyword evidence="3" id="KW-1185">Reference proteome</keyword>
<sequence>MPTPNRASATLAILICMAFTTASAHGPFGLFSNLSPATGRSPRELSEEDEIETDRDSFTLATGVVGKSRLVIESAYSFVDNRNVPETHSLPELIARYGITDNFELRLGYNYEVGGAGNPVSGNVPDEFEETADLERGARVIYGAKYRVSRQLGGMPESSVLIQGFTPVRGIDTATQLSATYVFGWQLPNEWEWDSAVRYGTGSFEDDHFNVWSPSTVIKIPVGEKWKFHAEYFSVNTDGRAKESTQQFFSPGAHYLITPNLEIGLRVGWGLNTQTPNFFSNVGGGIRF</sequence>
<dbReference type="InterPro" id="IPR025737">
    <property type="entry name" value="FApF"/>
</dbReference>
<proteinExistence type="predicted"/>
<feature type="chain" id="PRO_5022878943" description="MetA-pathway of phenol degradation" evidence="1">
    <location>
        <begin position="25"/>
        <end position="288"/>
    </location>
</feature>